<dbReference type="Gene3D" id="3.30.1380.20">
    <property type="entry name" value="Trafficking protein particle complex subunit 3"/>
    <property type="match status" value="1"/>
</dbReference>
<accession>A0A9W7A487</accession>
<dbReference type="InterPro" id="IPR037992">
    <property type="entry name" value="TRAPPC6/Trs33"/>
</dbReference>
<dbReference type="CDD" id="cd14944">
    <property type="entry name" value="TRAPPC6A_Trs33"/>
    <property type="match status" value="1"/>
</dbReference>
<dbReference type="EMBL" id="BLQM01000082">
    <property type="protein sequence ID" value="GMH61075.1"/>
    <property type="molecule type" value="Genomic_DNA"/>
</dbReference>
<feature type="region of interest" description="Disordered" evidence="2">
    <location>
        <begin position="162"/>
        <end position="190"/>
    </location>
</feature>
<gene>
    <name evidence="3" type="ORF">TL16_g03184</name>
</gene>
<sequence length="310" mass="33646">MPNATTGHQTIHLAITPTPIDISSFNSLTLFSPATLRYLILQKFPQTLTVSNPTLLLPPSPYFTSPCPPCPPPLSIIPLEPLESNYNRPLDRQIPLTTLSTPYVSRDLFELLLSSIITQVVSQTSPTTTETTQSSEASAALIEAMGYSVGLRVAPLLLLPDMNDNGRSNGEEGSENEMGNPQALPAPPPLPGIDPGNSLSIVKYLCKDFWVGVFGKQIDKLQTNHRGVFVLKDYSFSLLKRIPTTTSPTSPSPLLSDSSRILAIRILAYPCGLIRGALSSFGFKNSVVSCDFLNDGRNVESTSFNIRIQS</sequence>
<evidence type="ECO:0000256" key="2">
    <source>
        <dbReference type="SAM" id="MobiDB-lite"/>
    </source>
</evidence>
<comment type="similarity">
    <text evidence="1">Belongs to the TRAPP small subunits family. BET3 subfamily.</text>
</comment>
<dbReference type="InterPro" id="IPR007194">
    <property type="entry name" value="TRAPP_component"/>
</dbReference>
<name>A0A9W7A487_9STRA</name>
<proteinExistence type="inferred from homology"/>
<dbReference type="PANTHER" id="PTHR12817:SF0">
    <property type="entry name" value="GEO08327P1"/>
    <property type="match status" value="1"/>
</dbReference>
<evidence type="ECO:0000313" key="3">
    <source>
        <dbReference type="EMBL" id="GMH61075.1"/>
    </source>
</evidence>
<dbReference type="GO" id="GO:0005801">
    <property type="term" value="C:cis-Golgi network"/>
    <property type="evidence" value="ECO:0007669"/>
    <property type="project" value="TreeGrafter"/>
</dbReference>
<dbReference type="Proteomes" id="UP001162640">
    <property type="component" value="Unassembled WGS sequence"/>
</dbReference>
<dbReference type="Pfam" id="PF04051">
    <property type="entry name" value="TRAPP"/>
    <property type="match status" value="1"/>
</dbReference>
<dbReference type="SUPFAM" id="SSF111126">
    <property type="entry name" value="Ligand-binding domain in the NO signalling and Golgi transport"/>
    <property type="match status" value="1"/>
</dbReference>
<organism evidence="3 4">
    <name type="scientific">Triparma laevis f. inornata</name>
    <dbReference type="NCBI Taxonomy" id="1714386"/>
    <lineage>
        <taxon>Eukaryota</taxon>
        <taxon>Sar</taxon>
        <taxon>Stramenopiles</taxon>
        <taxon>Ochrophyta</taxon>
        <taxon>Bolidophyceae</taxon>
        <taxon>Parmales</taxon>
        <taxon>Triparmaceae</taxon>
        <taxon>Triparma</taxon>
    </lineage>
</organism>
<dbReference type="GO" id="GO:0006888">
    <property type="term" value="P:endoplasmic reticulum to Golgi vesicle-mediated transport"/>
    <property type="evidence" value="ECO:0007669"/>
    <property type="project" value="TreeGrafter"/>
</dbReference>
<dbReference type="PANTHER" id="PTHR12817">
    <property type="entry name" value="TRAFFICKING PROTEIN PARTICLE COMPLEX SUBUNIT 6B"/>
    <property type="match status" value="1"/>
</dbReference>
<evidence type="ECO:0000313" key="4">
    <source>
        <dbReference type="Proteomes" id="UP001162640"/>
    </source>
</evidence>
<dbReference type="GO" id="GO:0030008">
    <property type="term" value="C:TRAPP complex"/>
    <property type="evidence" value="ECO:0007669"/>
    <property type="project" value="TreeGrafter"/>
</dbReference>
<evidence type="ECO:0000256" key="1">
    <source>
        <dbReference type="ARBA" id="ARBA00006218"/>
    </source>
</evidence>
<dbReference type="AlphaFoldDB" id="A0A9W7A487"/>
<comment type="caution">
    <text evidence="3">The sequence shown here is derived from an EMBL/GenBank/DDBJ whole genome shotgun (WGS) entry which is preliminary data.</text>
</comment>
<dbReference type="GO" id="GO:0005802">
    <property type="term" value="C:trans-Golgi network"/>
    <property type="evidence" value="ECO:0007669"/>
    <property type="project" value="TreeGrafter"/>
</dbReference>
<reference evidence="4" key="1">
    <citation type="journal article" date="2023" name="Commun. Biol.">
        <title>Genome analysis of Parmales, the sister group of diatoms, reveals the evolutionary specialization of diatoms from phago-mixotrophs to photoautotrophs.</title>
        <authorList>
            <person name="Ban H."/>
            <person name="Sato S."/>
            <person name="Yoshikawa S."/>
            <person name="Yamada K."/>
            <person name="Nakamura Y."/>
            <person name="Ichinomiya M."/>
            <person name="Sato N."/>
            <person name="Blanc-Mathieu R."/>
            <person name="Endo H."/>
            <person name="Kuwata A."/>
            <person name="Ogata H."/>
        </authorList>
    </citation>
    <scope>NUCLEOTIDE SEQUENCE [LARGE SCALE GENOMIC DNA]</scope>
</reference>
<dbReference type="InterPro" id="IPR024096">
    <property type="entry name" value="NO_sig/Golgi_transp_ligand-bd"/>
</dbReference>
<protein>
    <submittedName>
        <fullName evidence="3">Uncharacterized protein</fullName>
    </submittedName>
</protein>